<dbReference type="EMBL" id="JBEXAC010000001">
    <property type="protein sequence ID" value="MET6996209.1"/>
    <property type="molecule type" value="Genomic_DNA"/>
</dbReference>
<organism evidence="1 2">
    <name type="scientific">Chitinophaga defluvii</name>
    <dbReference type="NCBI Taxonomy" id="3163343"/>
    <lineage>
        <taxon>Bacteria</taxon>
        <taxon>Pseudomonadati</taxon>
        <taxon>Bacteroidota</taxon>
        <taxon>Chitinophagia</taxon>
        <taxon>Chitinophagales</taxon>
        <taxon>Chitinophagaceae</taxon>
        <taxon>Chitinophaga</taxon>
    </lineage>
</organism>
<proteinExistence type="predicted"/>
<keyword evidence="2" id="KW-1185">Reference proteome</keyword>
<dbReference type="RefSeq" id="WP_354658856.1">
    <property type="nucleotide sequence ID" value="NZ_JBEXAC010000001.1"/>
</dbReference>
<accession>A0ABV2SZK8</accession>
<sequence length="54" mass="5947">MQNFYAGANLMVDVLPGLTVGAEYLWGKKILDYADGISKGKGAQRVNFGIMYNF</sequence>
<dbReference type="Proteomes" id="UP001549749">
    <property type="component" value="Unassembled WGS sequence"/>
</dbReference>
<comment type="caution">
    <text evidence="1">The sequence shown here is derived from an EMBL/GenBank/DDBJ whole genome shotgun (WGS) entry which is preliminary data.</text>
</comment>
<evidence type="ECO:0000313" key="1">
    <source>
        <dbReference type="EMBL" id="MET6996209.1"/>
    </source>
</evidence>
<reference evidence="1 2" key="1">
    <citation type="submission" date="2024-06" db="EMBL/GenBank/DDBJ databases">
        <title>Chitinophaga defluvii sp. nov., isolated from municipal sewage.</title>
        <authorList>
            <person name="Zhang L."/>
        </authorList>
    </citation>
    <scope>NUCLEOTIDE SEQUENCE [LARGE SCALE GENOMIC DNA]</scope>
    <source>
        <strain evidence="1 2">H8</strain>
    </source>
</reference>
<evidence type="ECO:0000313" key="2">
    <source>
        <dbReference type="Proteomes" id="UP001549749"/>
    </source>
</evidence>
<protein>
    <recommendedName>
        <fullName evidence="3">Outer membrane protein with beta-barrel domain</fullName>
    </recommendedName>
</protein>
<gene>
    <name evidence="1" type="ORF">ABR189_02465</name>
</gene>
<name>A0ABV2SZK8_9BACT</name>
<evidence type="ECO:0008006" key="3">
    <source>
        <dbReference type="Google" id="ProtNLM"/>
    </source>
</evidence>